<sequence length="283" mass="32617">MAMKFYRYEDAEQFALKAEPIVEMQEDVFSLFYGVLQAIKAGKYADPFMATVEKDGQVVALLQMTPPHPLNLIIVDEENVERITEFIAVQLLMNAVEVPSVISLKPWAFSFAQQWERKTGKSHSVLMDQGIYRLDEVNESLEASPGNWRYAEEKDIPLIEKWFSLFEQDTNLPQSPESIVKERVATFVKEREVFLFEDGKKTVSMMKKSRPTKHSVTVSLVFTPKEERKKGYARTMVAAGSKELLKEFDYCVLYTDMLNPTSNKIYMEIGYRRIADSVHIGFH</sequence>
<evidence type="ECO:0000259" key="1">
    <source>
        <dbReference type="Pfam" id="PF08445"/>
    </source>
</evidence>
<proteinExistence type="predicted"/>
<reference evidence="3" key="1">
    <citation type="journal article" date="2019" name="Int. J. Syst. Evol. Microbiol.">
        <title>The Global Catalogue of Microorganisms (GCM) 10K type strain sequencing project: providing services to taxonomists for standard genome sequencing and annotation.</title>
        <authorList>
            <consortium name="The Broad Institute Genomics Platform"/>
            <consortium name="The Broad Institute Genome Sequencing Center for Infectious Disease"/>
            <person name="Wu L."/>
            <person name="Ma J."/>
        </authorList>
    </citation>
    <scope>NUCLEOTIDE SEQUENCE [LARGE SCALE GENOMIC DNA]</scope>
    <source>
        <strain evidence="3">CCUG 53915</strain>
    </source>
</reference>
<dbReference type="SUPFAM" id="SSF55729">
    <property type="entry name" value="Acyl-CoA N-acyltransferases (Nat)"/>
    <property type="match status" value="1"/>
</dbReference>
<dbReference type="Pfam" id="PF08445">
    <property type="entry name" value="FR47"/>
    <property type="match status" value="1"/>
</dbReference>
<protein>
    <submittedName>
        <fullName evidence="2">GNAT family N-acetyltransferase</fullName>
    </submittedName>
</protein>
<organism evidence="2 3">
    <name type="scientific">Sporosarcina contaminans</name>
    <dbReference type="NCBI Taxonomy" id="633403"/>
    <lineage>
        <taxon>Bacteria</taxon>
        <taxon>Bacillati</taxon>
        <taxon>Bacillota</taxon>
        <taxon>Bacilli</taxon>
        <taxon>Bacillales</taxon>
        <taxon>Caryophanaceae</taxon>
        <taxon>Sporosarcina</taxon>
    </lineage>
</organism>
<dbReference type="InterPro" id="IPR013653">
    <property type="entry name" value="GCN5-like_dom"/>
</dbReference>
<comment type="caution">
    <text evidence="2">The sequence shown here is derived from an EMBL/GenBank/DDBJ whole genome shotgun (WGS) entry which is preliminary data.</text>
</comment>
<feature type="domain" description="GCN5-related N-acetyltransferase Rv2170-like" evidence="1">
    <location>
        <begin position="214"/>
        <end position="277"/>
    </location>
</feature>
<dbReference type="Gene3D" id="3.40.630.30">
    <property type="match status" value="1"/>
</dbReference>
<dbReference type="RefSeq" id="WP_381480153.1">
    <property type="nucleotide sequence ID" value="NZ_JBHTLT010000032.1"/>
</dbReference>
<dbReference type="Proteomes" id="UP001597231">
    <property type="component" value="Unassembled WGS sequence"/>
</dbReference>
<name>A0ABW3TZG2_9BACL</name>
<keyword evidence="3" id="KW-1185">Reference proteome</keyword>
<dbReference type="EMBL" id="JBHTLT010000032">
    <property type="protein sequence ID" value="MFD1204798.1"/>
    <property type="molecule type" value="Genomic_DNA"/>
</dbReference>
<accession>A0ABW3TZG2</accession>
<dbReference type="InterPro" id="IPR016181">
    <property type="entry name" value="Acyl_CoA_acyltransferase"/>
</dbReference>
<evidence type="ECO:0000313" key="2">
    <source>
        <dbReference type="EMBL" id="MFD1204798.1"/>
    </source>
</evidence>
<gene>
    <name evidence="2" type="ORF">ACFQ38_06765</name>
</gene>
<evidence type="ECO:0000313" key="3">
    <source>
        <dbReference type="Proteomes" id="UP001597231"/>
    </source>
</evidence>